<dbReference type="Proteomes" id="UP000279259">
    <property type="component" value="Unassembled WGS sequence"/>
</dbReference>
<comment type="caution">
    <text evidence="2">The sequence shown here is derived from an EMBL/GenBank/DDBJ whole genome shotgun (WGS) entry which is preliminary data.</text>
</comment>
<keyword evidence="3" id="KW-1185">Reference proteome</keyword>
<sequence>MSEPTKDTDQPEKTSPRTERILRYISGLSGARSQTATVEGSSSRSGGYPGYGTASDTAEVLATFRETLARLGSEVEEMIREVTGSVGGYERWEADRDALNTYFSLWRDHLSDLEDEGIPPDDPDATELGISLRSHEIRQGTRTLRNLMGHFVEAMRGDKEEAEALREHLEQMDHESEPHPQPEIPQQSGGMFNWFTNASHQEIVDFLLDLGNSTNSSDMDQQRAILVEEITAPDENGYARNLSEEALDYYRVAVESLYTAIQSQSQGPDTASDETSYG</sequence>
<protein>
    <submittedName>
        <fullName evidence="2">Uncharacterized protein</fullName>
    </submittedName>
</protein>
<evidence type="ECO:0000256" key="1">
    <source>
        <dbReference type="SAM" id="MobiDB-lite"/>
    </source>
</evidence>
<gene>
    <name evidence="2" type="ORF">EHS25_008885</name>
</gene>
<evidence type="ECO:0000313" key="2">
    <source>
        <dbReference type="EMBL" id="RSH92469.1"/>
    </source>
</evidence>
<reference evidence="2 3" key="1">
    <citation type="submission" date="2018-11" db="EMBL/GenBank/DDBJ databases">
        <title>Genome sequence of Saitozyma podzolica DSM 27192.</title>
        <authorList>
            <person name="Aliyu H."/>
            <person name="Gorte O."/>
            <person name="Ochsenreither K."/>
        </authorList>
    </citation>
    <scope>NUCLEOTIDE SEQUENCE [LARGE SCALE GENOMIC DNA]</scope>
    <source>
        <strain evidence="2 3">DSM 27192</strain>
    </source>
</reference>
<dbReference type="EMBL" id="RSCD01000006">
    <property type="protein sequence ID" value="RSH92469.1"/>
    <property type="molecule type" value="Genomic_DNA"/>
</dbReference>
<accession>A0A427YN40</accession>
<organism evidence="2 3">
    <name type="scientific">Saitozyma podzolica</name>
    <dbReference type="NCBI Taxonomy" id="1890683"/>
    <lineage>
        <taxon>Eukaryota</taxon>
        <taxon>Fungi</taxon>
        <taxon>Dikarya</taxon>
        <taxon>Basidiomycota</taxon>
        <taxon>Agaricomycotina</taxon>
        <taxon>Tremellomycetes</taxon>
        <taxon>Tremellales</taxon>
        <taxon>Trimorphomycetaceae</taxon>
        <taxon>Saitozyma</taxon>
    </lineage>
</organism>
<dbReference type="AlphaFoldDB" id="A0A427YN40"/>
<dbReference type="OrthoDB" id="10384032at2759"/>
<name>A0A427YN40_9TREE</name>
<proteinExistence type="predicted"/>
<feature type="region of interest" description="Disordered" evidence="1">
    <location>
        <begin position="24"/>
        <end position="52"/>
    </location>
</feature>
<evidence type="ECO:0000313" key="3">
    <source>
        <dbReference type="Proteomes" id="UP000279259"/>
    </source>
</evidence>